<dbReference type="InterPro" id="IPR013767">
    <property type="entry name" value="PAS_fold"/>
</dbReference>
<evidence type="ECO:0000256" key="5">
    <source>
        <dbReference type="ARBA" id="ARBA00023163"/>
    </source>
</evidence>
<dbReference type="PROSITE" id="PS00688">
    <property type="entry name" value="SIGMA54_INTERACT_3"/>
    <property type="match status" value="1"/>
</dbReference>
<dbReference type="InterPro" id="IPR000014">
    <property type="entry name" value="PAS"/>
</dbReference>
<dbReference type="InterPro" id="IPR025944">
    <property type="entry name" value="Sigma_54_int_dom_CS"/>
</dbReference>
<keyword evidence="4" id="KW-0238">DNA-binding</keyword>
<evidence type="ECO:0000256" key="3">
    <source>
        <dbReference type="ARBA" id="ARBA00023015"/>
    </source>
</evidence>
<dbReference type="PRINTS" id="PR01590">
    <property type="entry name" value="HTHFIS"/>
</dbReference>
<evidence type="ECO:0000313" key="8">
    <source>
        <dbReference type="EMBL" id="CDX02067.1"/>
    </source>
</evidence>
<dbReference type="Pfam" id="PF00989">
    <property type="entry name" value="PAS"/>
    <property type="match status" value="1"/>
</dbReference>
<dbReference type="AlphaFoldDB" id="A0A098B134"/>
<reference evidence="8" key="1">
    <citation type="submission" date="2014-07" db="EMBL/GenBank/DDBJ databases">
        <authorList>
            <person name="Hornung V.Bastian."/>
        </authorList>
    </citation>
    <scope>NUCLEOTIDE SEQUENCE</scope>
    <source>
        <strain evidence="8">PCE-S</strain>
    </source>
</reference>
<dbReference type="Pfam" id="PF02954">
    <property type="entry name" value="HTH_8"/>
    <property type="match status" value="1"/>
</dbReference>
<dbReference type="Gene3D" id="3.30.450.40">
    <property type="match status" value="1"/>
</dbReference>
<feature type="domain" description="PAS" evidence="7">
    <location>
        <begin position="216"/>
        <end position="260"/>
    </location>
</feature>
<dbReference type="Gene3D" id="3.40.50.300">
    <property type="entry name" value="P-loop containing nucleotide triphosphate hydrolases"/>
    <property type="match status" value="1"/>
</dbReference>
<dbReference type="InterPro" id="IPR009057">
    <property type="entry name" value="Homeodomain-like_sf"/>
</dbReference>
<dbReference type="FunFam" id="3.40.50.300:FF:000006">
    <property type="entry name" value="DNA-binding transcriptional regulator NtrC"/>
    <property type="match status" value="1"/>
</dbReference>
<keyword evidence="5" id="KW-0804">Transcription</keyword>
<dbReference type="Gene3D" id="1.10.10.60">
    <property type="entry name" value="Homeodomain-like"/>
    <property type="match status" value="1"/>
</dbReference>
<evidence type="ECO:0000256" key="2">
    <source>
        <dbReference type="ARBA" id="ARBA00022840"/>
    </source>
</evidence>
<sequence length="628" mass="69267">MMPQENWLRFVNGEPTVQNIAPLIYRSWQRSLAHNINPAVISNNKFLNDSGLRELRESREDLIRAAGSVLPFLFQLLNSSNFSILLGDKDAFILESLGDGPFLSKAQRIFLSPGGNWGEDVKGTNAIGTALIEGMPVTIQGMDHYVQENHFLTCSAAPIHGLQGEIIGVIDISAEIGNQHCTLDIALVGARLIEQNLRHLTIERELKFYQQGSKLAVDLLKDGCLSIDRHGMITQVNATGASLIGRKKDDLIGRHVTDVLGAPKGWVLNQDTLDLRHKDGKGHELVTHFQRISDNSGSSLGAVGVIQIIGQNLDHLSWVGRTSLKSREILEKAHKAAQTDFSILLQGQTGTGKEIIARMIHEISPRRSGPFIALNCAAIPNTLLESELFGYADGAFTGARRGGQPGKFELAHGGTIFLDEIGDMPLNAQVALLRLLQEKALVRIGGKTLQKIDVRVITASHKDLKALVDAHAFRHDLFYRLKVVSIELPPLRERLEDLPELVTHFIHKACAAIGRPMIDMAESVYPYFYSYSWPGNVRELENCLAGMVAMCNGSLLTVRDLPPEVRESLSEKTEDEDVSLLASQTRQIILQALVKTDGKILPASRLLGISRTTLYRKMKELKISLPKA</sequence>
<dbReference type="InterPro" id="IPR035965">
    <property type="entry name" value="PAS-like_dom_sf"/>
</dbReference>
<dbReference type="GO" id="GO:0043565">
    <property type="term" value="F:sequence-specific DNA binding"/>
    <property type="evidence" value="ECO:0007669"/>
    <property type="project" value="InterPro"/>
</dbReference>
<dbReference type="PATRIC" id="fig|49338.4.peg.2349"/>
<dbReference type="PANTHER" id="PTHR32071:SF57">
    <property type="entry name" value="C4-DICARBOXYLATE TRANSPORT TRANSCRIPTIONAL REGULATORY PROTEIN DCTD"/>
    <property type="match status" value="1"/>
</dbReference>
<evidence type="ECO:0000256" key="4">
    <source>
        <dbReference type="ARBA" id="ARBA00023125"/>
    </source>
</evidence>
<dbReference type="InterPro" id="IPR003593">
    <property type="entry name" value="AAA+_ATPase"/>
</dbReference>
<evidence type="ECO:0000259" key="6">
    <source>
        <dbReference type="PROSITE" id="PS50045"/>
    </source>
</evidence>
<dbReference type="SUPFAM" id="SSF46689">
    <property type="entry name" value="Homeodomain-like"/>
    <property type="match status" value="1"/>
</dbReference>
<dbReference type="SUPFAM" id="SSF55785">
    <property type="entry name" value="PYP-like sensor domain (PAS domain)"/>
    <property type="match status" value="1"/>
</dbReference>
<dbReference type="GO" id="GO:0006355">
    <property type="term" value="P:regulation of DNA-templated transcription"/>
    <property type="evidence" value="ECO:0007669"/>
    <property type="project" value="InterPro"/>
</dbReference>
<dbReference type="Pfam" id="PF25601">
    <property type="entry name" value="AAA_lid_14"/>
    <property type="match status" value="1"/>
</dbReference>
<dbReference type="PROSITE" id="PS00676">
    <property type="entry name" value="SIGMA54_INTERACT_2"/>
    <property type="match status" value="1"/>
</dbReference>
<dbReference type="EMBL" id="LK996017">
    <property type="protein sequence ID" value="CDX02067.1"/>
    <property type="molecule type" value="Genomic_DNA"/>
</dbReference>
<protein>
    <submittedName>
        <fullName evidence="8">Signal-transduction and transcriptional-control protein</fullName>
    </submittedName>
</protein>
<dbReference type="SMART" id="SM00382">
    <property type="entry name" value="AAA"/>
    <property type="match status" value="1"/>
</dbReference>
<dbReference type="InterPro" id="IPR058031">
    <property type="entry name" value="AAA_lid_NorR"/>
</dbReference>
<dbReference type="InterPro" id="IPR029016">
    <property type="entry name" value="GAF-like_dom_sf"/>
</dbReference>
<dbReference type="InterPro" id="IPR025662">
    <property type="entry name" value="Sigma_54_int_dom_ATP-bd_1"/>
</dbReference>
<organism evidence="8">
    <name type="scientific">Desulfitobacterium hafniense</name>
    <name type="common">Desulfitobacterium frappieri</name>
    <dbReference type="NCBI Taxonomy" id="49338"/>
    <lineage>
        <taxon>Bacteria</taxon>
        <taxon>Bacillati</taxon>
        <taxon>Bacillota</taxon>
        <taxon>Clostridia</taxon>
        <taxon>Eubacteriales</taxon>
        <taxon>Desulfitobacteriaceae</taxon>
        <taxon>Desulfitobacterium</taxon>
    </lineage>
</organism>
<dbReference type="Gene3D" id="3.30.450.20">
    <property type="entry name" value="PAS domain"/>
    <property type="match status" value="1"/>
</dbReference>
<name>A0A098B134_DESHA</name>
<dbReference type="InterPro" id="IPR027417">
    <property type="entry name" value="P-loop_NTPase"/>
</dbReference>
<dbReference type="InterPro" id="IPR025943">
    <property type="entry name" value="Sigma_54_int_dom_ATP-bd_2"/>
</dbReference>
<dbReference type="GO" id="GO:0005524">
    <property type="term" value="F:ATP binding"/>
    <property type="evidence" value="ECO:0007669"/>
    <property type="project" value="UniProtKB-KW"/>
</dbReference>
<dbReference type="InterPro" id="IPR002197">
    <property type="entry name" value="HTH_Fis"/>
</dbReference>
<dbReference type="Pfam" id="PF00158">
    <property type="entry name" value="Sigma54_activat"/>
    <property type="match status" value="1"/>
</dbReference>
<keyword evidence="3" id="KW-0805">Transcription regulation</keyword>
<keyword evidence="2" id="KW-0067">ATP-binding</keyword>
<dbReference type="PROSITE" id="PS50045">
    <property type="entry name" value="SIGMA54_INTERACT_4"/>
    <property type="match status" value="1"/>
</dbReference>
<dbReference type="SUPFAM" id="SSF52540">
    <property type="entry name" value="P-loop containing nucleoside triphosphate hydrolases"/>
    <property type="match status" value="1"/>
</dbReference>
<keyword evidence="1" id="KW-0547">Nucleotide-binding</keyword>
<accession>A0A098B134</accession>
<dbReference type="CDD" id="cd00130">
    <property type="entry name" value="PAS"/>
    <property type="match status" value="1"/>
</dbReference>
<evidence type="ECO:0000259" key="7">
    <source>
        <dbReference type="PROSITE" id="PS50112"/>
    </source>
</evidence>
<dbReference type="CDD" id="cd00009">
    <property type="entry name" value="AAA"/>
    <property type="match status" value="1"/>
</dbReference>
<dbReference type="PANTHER" id="PTHR32071">
    <property type="entry name" value="TRANSCRIPTIONAL REGULATORY PROTEIN"/>
    <property type="match status" value="1"/>
</dbReference>
<dbReference type="PROSITE" id="PS50112">
    <property type="entry name" value="PAS"/>
    <property type="match status" value="1"/>
</dbReference>
<dbReference type="Gene3D" id="1.10.8.60">
    <property type="match status" value="1"/>
</dbReference>
<proteinExistence type="predicted"/>
<dbReference type="PROSITE" id="PS00675">
    <property type="entry name" value="SIGMA54_INTERACT_1"/>
    <property type="match status" value="1"/>
</dbReference>
<feature type="domain" description="Sigma-54 factor interaction" evidence="6">
    <location>
        <begin position="327"/>
        <end position="549"/>
    </location>
</feature>
<evidence type="ECO:0000256" key="1">
    <source>
        <dbReference type="ARBA" id="ARBA00022741"/>
    </source>
</evidence>
<gene>
    <name evidence="8" type="ORF">DPCES_2180</name>
</gene>
<dbReference type="InterPro" id="IPR002078">
    <property type="entry name" value="Sigma_54_int"/>
</dbReference>